<dbReference type="Gene3D" id="3.30.930.10">
    <property type="entry name" value="Bira Bifunctional Protein, Domain 2"/>
    <property type="match status" value="1"/>
</dbReference>
<organism evidence="8 9">
    <name type="scientific">Candidatus Falkowbacteria bacterium CG23_combo_of_CG06-09_8_20_14_all_49_15</name>
    <dbReference type="NCBI Taxonomy" id="1974572"/>
    <lineage>
        <taxon>Bacteria</taxon>
        <taxon>Candidatus Falkowiibacteriota</taxon>
    </lineage>
</organism>
<dbReference type="SUPFAM" id="SSF52954">
    <property type="entry name" value="Class II aaRS ABD-related"/>
    <property type="match status" value="1"/>
</dbReference>
<dbReference type="InterPro" id="IPR036621">
    <property type="entry name" value="Anticodon-bd_dom_sf"/>
</dbReference>
<dbReference type="AlphaFoldDB" id="A0A2G9ZL77"/>
<evidence type="ECO:0000256" key="6">
    <source>
        <dbReference type="PIRSR" id="PIRSR001549-1"/>
    </source>
</evidence>
<dbReference type="InterPro" id="IPR015807">
    <property type="entry name" value="His-tRNA-ligase"/>
</dbReference>
<dbReference type="SUPFAM" id="SSF55681">
    <property type="entry name" value="Class II aaRS and biotin synthetases"/>
    <property type="match status" value="1"/>
</dbReference>
<keyword evidence="5" id="KW-0067">ATP-binding</keyword>
<evidence type="ECO:0000256" key="5">
    <source>
        <dbReference type="HAMAP-Rule" id="MF_00127"/>
    </source>
</evidence>
<reference evidence="8 9" key="1">
    <citation type="submission" date="2017-09" db="EMBL/GenBank/DDBJ databases">
        <title>Depth-based differentiation of microbial function through sediment-hosted aquifers and enrichment of novel symbionts in the deep terrestrial subsurface.</title>
        <authorList>
            <person name="Probst A.J."/>
            <person name="Ladd B."/>
            <person name="Jarett J.K."/>
            <person name="Geller-Mcgrath D.E."/>
            <person name="Sieber C.M."/>
            <person name="Emerson J.B."/>
            <person name="Anantharaman K."/>
            <person name="Thomas B.C."/>
            <person name="Malmstrom R."/>
            <person name="Stieglmeier M."/>
            <person name="Klingl A."/>
            <person name="Woyke T."/>
            <person name="Ryan C.M."/>
            <person name="Banfield J.F."/>
        </authorList>
    </citation>
    <scope>NUCLEOTIDE SEQUENCE [LARGE SCALE GENOMIC DNA]</scope>
    <source>
        <strain evidence="8">CG23_combo_of_CG06-09_8_20_14_all_49_15</strain>
    </source>
</reference>
<gene>
    <name evidence="5" type="primary">hisS</name>
    <name evidence="8" type="ORF">COX22_01735</name>
</gene>
<dbReference type="PANTHER" id="PTHR43707">
    <property type="entry name" value="HISTIDYL-TRNA SYNTHETASE"/>
    <property type="match status" value="1"/>
</dbReference>
<feature type="binding site" evidence="6">
    <location>
        <position position="145"/>
    </location>
    <ligand>
        <name>L-histidine</name>
        <dbReference type="ChEBI" id="CHEBI:57595"/>
    </ligand>
</feature>
<dbReference type="InterPro" id="IPR006195">
    <property type="entry name" value="aa-tRNA-synth_II"/>
</dbReference>
<dbReference type="EMBL" id="PCSD01000036">
    <property type="protein sequence ID" value="PIP33926.1"/>
    <property type="molecule type" value="Genomic_DNA"/>
</dbReference>
<protein>
    <recommendedName>
        <fullName evidence="5">Histidine--tRNA ligase</fullName>
        <ecNumber evidence="5">6.1.1.21</ecNumber>
    </recommendedName>
    <alternativeName>
        <fullName evidence="5">Histidyl-tRNA synthetase</fullName>
        <shortName evidence="5">HisRS</shortName>
    </alternativeName>
</protein>
<accession>A0A2G9ZL77</accession>
<dbReference type="GO" id="GO:0005737">
    <property type="term" value="C:cytoplasm"/>
    <property type="evidence" value="ECO:0007669"/>
    <property type="project" value="UniProtKB-SubCell"/>
</dbReference>
<comment type="similarity">
    <text evidence="1 5">Belongs to the class-II aminoacyl-tRNA synthetase family.</text>
</comment>
<dbReference type="GO" id="GO:0004821">
    <property type="term" value="F:histidine-tRNA ligase activity"/>
    <property type="evidence" value="ECO:0007669"/>
    <property type="project" value="UniProtKB-UniRule"/>
</dbReference>
<comment type="subcellular location">
    <subcellularLocation>
        <location evidence="5">Cytoplasm</location>
    </subcellularLocation>
</comment>
<dbReference type="InterPro" id="IPR004154">
    <property type="entry name" value="Anticodon-bd"/>
</dbReference>
<keyword evidence="2 5" id="KW-0547">Nucleotide-binding</keyword>
<dbReference type="PANTHER" id="PTHR43707:SF1">
    <property type="entry name" value="HISTIDINE--TRNA LIGASE, MITOCHONDRIAL-RELATED"/>
    <property type="match status" value="1"/>
</dbReference>
<feature type="binding site" evidence="6">
    <location>
        <position position="277"/>
    </location>
    <ligand>
        <name>L-histidine</name>
        <dbReference type="ChEBI" id="CHEBI:57595"/>
    </ligand>
</feature>
<dbReference type="Gene3D" id="3.40.50.800">
    <property type="entry name" value="Anticodon-binding domain"/>
    <property type="match status" value="1"/>
</dbReference>
<evidence type="ECO:0000259" key="7">
    <source>
        <dbReference type="PROSITE" id="PS50862"/>
    </source>
</evidence>
<dbReference type="PIRSF" id="PIRSF001549">
    <property type="entry name" value="His-tRNA_synth"/>
    <property type="match status" value="1"/>
</dbReference>
<evidence type="ECO:0000256" key="4">
    <source>
        <dbReference type="ARBA" id="ARBA00047639"/>
    </source>
</evidence>
<evidence type="ECO:0000256" key="3">
    <source>
        <dbReference type="ARBA" id="ARBA00023146"/>
    </source>
</evidence>
<comment type="catalytic activity">
    <reaction evidence="4 5">
        <text>tRNA(His) + L-histidine + ATP = L-histidyl-tRNA(His) + AMP + diphosphate + H(+)</text>
        <dbReference type="Rhea" id="RHEA:17313"/>
        <dbReference type="Rhea" id="RHEA-COMP:9665"/>
        <dbReference type="Rhea" id="RHEA-COMP:9689"/>
        <dbReference type="ChEBI" id="CHEBI:15378"/>
        <dbReference type="ChEBI" id="CHEBI:30616"/>
        <dbReference type="ChEBI" id="CHEBI:33019"/>
        <dbReference type="ChEBI" id="CHEBI:57595"/>
        <dbReference type="ChEBI" id="CHEBI:78442"/>
        <dbReference type="ChEBI" id="CHEBI:78527"/>
        <dbReference type="ChEBI" id="CHEBI:456215"/>
        <dbReference type="EC" id="6.1.1.21"/>
    </reaction>
</comment>
<feature type="binding site" evidence="6">
    <location>
        <position position="131"/>
    </location>
    <ligand>
        <name>L-histidine</name>
        <dbReference type="ChEBI" id="CHEBI:57595"/>
    </ligand>
</feature>
<dbReference type="GO" id="GO:0005524">
    <property type="term" value="F:ATP binding"/>
    <property type="evidence" value="ECO:0007669"/>
    <property type="project" value="UniProtKB-UniRule"/>
</dbReference>
<comment type="subunit">
    <text evidence="5">Homodimer.</text>
</comment>
<evidence type="ECO:0000256" key="1">
    <source>
        <dbReference type="ARBA" id="ARBA00008226"/>
    </source>
</evidence>
<keyword evidence="5" id="KW-0648">Protein biosynthesis</keyword>
<evidence type="ECO:0000313" key="9">
    <source>
        <dbReference type="Proteomes" id="UP000230729"/>
    </source>
</evidence>
<dbReference type="InterPro" id="IPR004516">
    <property type="entry name" value="HisRS/HisZ"/>
</dbReference>
<dbReference type="EC" id="6.1.1.21" evidence="5"/>
<comment type="caution">
    <text evidence="8">The sequence shown here is derived from an EMBL/GenBank/DDBJ whole genome shotgun (WGS) entry which is preliminary data.</text>
</comment>
<dbReference type="InterPro" id="IPR045864">
    <property type="entry name" value="aa-tRNA-synth_II/BPL/LPL"/>
</dbReference>
<dbReference type="HAMAP" id="MF_00127">
    <property type="entry name" value="His_tRNA_synth"/>
    <property type="match status" value="1"/>
</dbReference>
<feature type="binding site" evidence="6">
    <location>
        <begin position="100"/>
        <end position="102"/>
    </location>
    <ligand>
        <name>L-histidine</name>
        <dbReference type="ChEBI" id="CHEBI:57595"/>
    </ligand>
</feature>
<keyword evidence="5" id="KW-0963">Cytoplasm</keyword>
<feature type="domain" description="Aminoacyl-transfer RNA synthetases class-II family profile" evidence="7">
    <location>
        <begin position="36"/>
        <end position="337"/>
    </location>
</feature>
<sequence length="452" mass="52018">MSKIKPEKKNPDRPSSKKIEPFTRLRGMKDILFEEYRYWDIVLEKALDLAKAYGFRKIETPILENQALYERSTGQATDIVSKEMYNFIDKSGEKVALRPEATPGLVRSYIEHGMFNLPQPVRMAWIGPLFRHEKPQTGRLRQFWQFDLEMFGEAGPVADAQIIQIAYHFFRELQIDVQVQINSIGCPDCRAAYLEKLADFYRERGRRAKLCEDCRRRFGKNLLRLLDCKETQCQEIRAEAPQIVDYLDEACREHFIKVLEYLDEVDIPYNLNPFLVRGLDYYNRTIFEIVSADVPQEGEKRQAALGGGGRYDYLVEKMGGRPTPAVGFGAGIERTILKIKEKNIPLKTDAGKIVFIAQLGEQAKRKAMIMFEEMRRAGYNVRQLFVKDNLKSQLEEADRLGALFTVIMGQKEIVDGTALIRDMESGVQEVVDAKKIVCEVEKRFANNGQVNC</sequence>
<evidence type="ECO:0000256" key="2">
    <source>
        <dbReference type="ARBA" id="ARBA00022741"/>
    </source>
</evidence>
<dbReference type="Proteomes" id="UP000230729">
    <property type="component" value="Unassembled WGS sequence"/>
</dbReference>
<dbReference type="InterPro" id="IPR041715">
    <property type="entry name" value="HisRS-like_core"/>
</dbReference>
<keyword evidence="3 5" id="KW-0030">Aminoacyl-tRNA synthetase</keyword>
<dbReference type="Pfam" id="PF03129">
    <property type="entry name" value="HGTP_anticodon"/>
    <property type="match status" value="1"/>
</dbReference>
<proteinExistence type="inferred from homology"/>
<dbReference type="GO" id="GO:0006427">
    <property type="term" value="P:histidyl-tRNA aminoacylation"/>
    <property type="evidence" value="ECO:0007669"/>
    <property type="project" value="UniProtKB-UniRule"/>
</dbReference>
<keyword evidence="5 8" id="KW-0436">Ligase</keyword>
<evidence type="ECO:0000313" key="8">
    <source>
        <dbReference type="EMBL" id="PIP33926.1"/>
    </source>
</evidence>
<feature type="binding site" evidence="6">
    <location>
        <begin position="281"/>
        <end position="282"/>
    </location>
    <ligand>
        <name>L-histidine</name>
        <dbReference type="ChEBI" id="CHEBI:57595"/>
    </ligand>
</feature>
<name>A0A2G9ZL77_9BACT</name>
<feature type="binding site" evidence="6">
    <location>
        <position position="149"/>
    </location>
    <ligand>
        <name>L-histidine</name>
        <dbReference type="ChEBI" id="CHEBI:57595"/>
    </ligand>
</feature>
<dbReference type="PROSITE" id="PS50862">
    <property type="entry name" value="AA_TRNA_LIGASE_II"/>
    <property type="match status" value="1"/>
</dbReference>
<dbReference type="NCBIfam" id="TIGR00442">
    <property type="entry name" value="hisS"/>
    <property type="match status" value="1"/>
</dbReference>
<dbReference type="CDD" id="cd00773">
    <property type="entry name" value="HisRS-like_core"/>
    <property type="match status" value="1"/>
</dbReference>
<dbReference type="Pfam" id="PF13393">
    <property type="entry name" value="tRNA-synt_His"/>
    <property type="match status" value="1"/>
</dbReference>